<reference evidence="1 2" key="1">
    <citation type="submission" date="2011-08" db="EMBL/GenBank/DDBJ databases">
        <authorList>
            <person name="Weinstock G."/>
            <person name="Sodergren E."/>
            <person name="Clifton S."/>
            <person name="Fulton L."/>
            <person name="Fulton B."/>
            <person name="Courtney L."/>
            <person name="Fronick C."/>
            <person name="Harrison M."/>
            <person name="Strong C."/>
            <person name="Farmer C."/>
            <person name="Delahaunty K."/>
            <person name="Markovic C."/>
            <person name="Hall O."/>
            <person name="Minx P."/>
            <person name="Tomlinson C."/>
            <person name="Mitreva M."/>
            <person name="Hou S."/>
            <person name="Chen J."/>
            <person name="Wollam A."/>
            <person name="Pepin K.H."/>
            <person name="Johnson M."/>
            <person name="Bhonagiri V."/>
            <person name="Zhang X."/>
            <person name="Suruliraj S."/>
            <person name="Warren W."/>
            <person name="Chinwalla A."/>
            <person name="Mardis E.R."/>
            <person name="Wilson R.K."/>
        </authorList>
    </citation>
    <scope>NUCLEOTIDE SEQUENCE [LARGE SCALE GENOMIC DNA]</scope>
    <source>
        <strain evidence="1 2">DSM 18206</strain>
    </source>
</reference>
<evidence type="ECO:0000313" key="2">
    <source>
        <dbReference type="Proteomes" id="UP000004407"/>
    </source>
</evidence>
<dbReference type="AlphaFoldDB" id="G6AVX1"/>
<dbReference type="HOGENOM" id="CLU_2595687_0_0_10"/>
<dbReference type="EMBL" id="AFZZ01000069">
    <property type="protein sequence ID" value="EHJ41432.1"/>
    <property type="molecule type" value="Genomic_DNA"/>
</dbReference>
<sequence>MRMSASVGADVCVGRCGTCLIALLVPTNSNKNRKEQNFDIEVLLFSLVGCKRSTWLGHFKGVHLERHLQGGALETSAPPKT</sequence>
<dbReference type="Proteomes" id="UP000004407">
    <property type="component" value="Unassembled WGS sequence"/>
</dbReference>
<proteinExistence type="predicted"/>
<protein>
    <submittedName>
        <fullName evidence="1">Uncharacterized protein</fullName>
    </submittedName>
</protein>
<comment type="caution">
    <text evidence="1">The sequence shown here is derived from an EMBL/GenBank/DDBJ whole genome shotgun (WGS) entry which is preliminary data.</text>
</comment>
<feature type="non-terminal residue" evidence="1">
    <location>
        <position position="81"/>
    </location>
</feature>
<gene>
    <name evidence="1" type="ORF">HMPREF0673_00766</name>
</gene>
<accession>G6AVX1</accession>
<name>G6AVX1_9BACT</name>
<evidence type="ECO:0000313" key="1">
    <source>
        <dbReference type="EMBL" id="EHJ41432.1"/>
    </source>
</evidence>
<organism evidence="1 2">
    <name type="scientific">Leyella stercorea DSM 18206</name>
    <dbReference type="NCBI Taxonomy" id="1002367"/>
    <lineage>
        <taxon>Bacteria</taxon>
        <taxon>Pseudomonadati</taxon>
        <taxon>Bacteroidota</taxon>
        <taxon>Bacteroidia</taxon>
        <taxon>Bacteroidales</taxon>
        <taxon>Prevotellaceae</taxon>
        <taxon>Leyella</taxon>
    </lineage>
</organism>